<feature type="transmembrane region" description="Helical" evidence="1">
    <location>
        <begin position="5"/>
        <end position="21"/>
    </location>
</feature>
<dbReference type="EMBL" id="BDQG01000001">
    <property type="protein sequence ID" value="GAW67328.1"/>
    <property type="molecule type" value="Genomic_DNA"/>
</dbReference>
<comment type="caution">
    <text evidence="2">The sequence shown here is derived from an EMBL/GenBank/DDBJ whole genome shotgun (WGS) entry which is preliminary data.</text>
</comment>
<dbReference type="NCBIfam" id="NF008528">
    <property type="entry name" value="PRK11463.1-2"/>
    <property type="match status" value="1"/>
</dbReference>
<feature type="transmembrane region" description="Helical" evidence="1">
    <location>
        <begin position="76"/>
        <end position="101"/>
    </location>
</feature>
<keyword evidence="3" id="KW-1185">Reference proteome</keyword>
<sequence>MYFKLFLLFLIVPVIEIYLLIKVGSVIGGVATVATLLAISLFGAWLMKSQGGRILTEIRDELSQGRLPAARMLDGALVFIGGVLLATPGFFTDFLGIFFLIPATRRVIKAWLGLWLQSRISRGGFVVRHHR</sequence>
<keyword evidence="1" id="KW-1133">Transmembrane helix</keyword>
<organism evidence="2 3">
    <name type="scientific">Geoanaerobacter pelophilus</name>
    <dbReference type="NCBI Taxonomy" id="60036"/>
    <lineage>
        <taxon>Bacteria</taxon>
        <taxon>Pseudomonadati</taxon>
        <taxon>Thermodesulfobacteriota</taxon>
        <taxon>Desulfuromonadia</taxon>
        <taxon>Geobacterales</taxon>
        <taxon>Geobacteraceae</taxon>
        <taxon>Geoanaerobacter</taxon>
    </lineage>
</organism>
<evidence type="ECO:0000313" key="3">
    <source>
        <dbReference type="Proteomes" id="UP000194153"/>
    </source>
</evidence>
<dbReference type="Proteomes" id="UP000194153">
    <property type="component" value="Unassembled WGS sequence"/>
</dbReference>
<dbReference type="Pfam" id="PF04186">
    <property type="entry name" value="FxsA"/>
    <property type="match status" value="1"/>
</dbReference>
<evidence type="ECO:0000256" key="1">
    <source>
        <dbReference type="SAM" id="Phobius"/>
    </source>
</evidence>
<reference evidence="3" key="1">
    <citation type="submission" date="2017-05" db="EMBL/GenBank/DDBJ databases">
        <title>Draft genome sequence of Geobacter pelophilus, a iron(III)-reducing bacteria.</title>
        <authorList>
            <person name="Aoyagi T."/>
            <person name="Koike H."/>
            <person name="Morita T."/>
            <person name="Sato Y."/>
            <person name="Habe H."/>
            <person name="Hori T."/>
        </authorList>
    </citation>
    <scope>NUCLEOTIDE SEQUENCE [LARGE SCALE GENOMIC DNA]</scope>
    <source>
        <strain evidence="3">Drf2</strain>
    </source>
</reference>
<accession>A0ABQ0MJU4</accession>
<keyword evidence="1" id="KW-0472">Membrane</keyword>
<dbReference type="PANTHER" id="PTHR35335:SF1">
    <property type="entry name" value="UPF0716 PROTEIN FXSA"/>
    <property type="match status" value="1"/>
</dbReference>
<dbReference type="RefSeq" id="WP_085813592.1">
    <property type="nucleotide sequence ID" value="NZ_BDQG01000001.1"/>
</dbReference>
<dbReference type="PANTHER" id="PTHR35335">
    <property type="entry name" value="UPF0716 PROTEIN FXSA"/>
    <property type="match status" value="1"/>
</dbReference>
<evidence type="ECO:0000313" key="2">
    <source>
        <dbReference type="EMBL" id="GAW67328.1"/>
    </source>
</evidence>
<dbReference type="InterPro" id="IPR007313">
    <property type="entry name" value="FxsA"/>
</dbReference>
<gene>
    <name evidence="2" type="ORF">GPEL0_01r3096</name>
</gene>
<name>A0ABQ0MJU4_9BACT</name>
<protein>
    <submittedName>
        <fullName evidence="2">Exclusion suppressor FxsA</fullName>
    </submittedName>
</protein>
<proteinExistence type="predicted"/>
<keyword evidence="1" id="KW-0812">Transmembrane</keyword>